<dbReference type="InterPro" id="IPR024480">
    <property type="entry name" value="DUF3868"/>
</dbReference>
<dbReference type="InterPro" id="IPR011990">
    <property type="entry name" value="TPR-like_helical_dom_sf"/>
</dbReference>
<dbReference type="InterPro" id="IPR036737">
    <property type="entry name" value="OmpA-like_sf"/>
</dbReference>
<dbReference type="Gene3D" id="3.30.1330.60">
    <property type="entry name" value="OmpA-like domain"/>
    <property type="match status" value="1"/>
</dbReference>
<feature type="domain" description="DUF3868" evidence="2">
    <location>
        <begin position="8"/>
        <end position="98"/>
    </location>
</feature>
<evidence type="ECO:0000313" key="3">
    <source>
        <dbReference type="EMBL" id="EJX06976.1"/>
    </source>
</evidence>
<accession>J9D2W9</accession>
<name>J9D2W9_9ZZZZ</name>
<gene>
    <name evidence="3" type="ORF">EVA_04914</name>
</gene>
<dbReference type="Gene3D" id="1.25.40.10">
    <property type="entry name" value="Tetratricopeptide repeat domain"/>
    <property type="match status" value="1"/>
</dbReference>
<reference evidence="3" key="1">
    <citation type="journal article" date="2012" name="PLoS ONE">
        <title>Gene sets for utilization of primary and secondary nutrition supplies in the distal gut of endangered iberian lynx.</title>
        <authorList>
            <person name="Alcaide M."/>
            <person name="Messina E."/>
            <person name="Richter M."/>
            <person name="Bargiela R."/>
            <person name="Peplies J."/>
            <person name="Huws S.A."/>
            <person name="Newbold C.J."/>
            <person name="Golyshin P.N."/>
            <person name="Simon M.A."/>
            <person name="Lopez G."/>
            <person name="Yakimov M.M."/>
            <person name="Ferrer M."/>
        </authorList>
    </citation>
    <scope>NUCLEOTIDE SEQUENCE</scope>
</reference>
<dbReference type="SUPFAM" id="SSF103088">
    <property type="entry name" value="OmpA-like"/>
    <property type="match status" value="1"/>
</dbReference>
<protein>
    <submittedName>
        <fullName evidence="3">Secreted protein containing Outer membrane protein, OmpA/MotB</fullName>
    </submittedName>
</protein>
<comment type="caution">
    <text evidence="3">The sequence shown here is derived from an EMBL/GenBank/DDBJ whole genome shotgun (WGS) entry which is preliminary data.</text>
</comment>
<dbReference type="Pfam" id="PF12984">
    <property type="entry name" value="DUF3868"/>
    <property type="match status" value="1"/>
</dbReference>
<evidence type="ECO:0000259" key="2">
    <source>
        <dbReference type="Pfam" id="PF12984"/>
    </source>
</evidence>
<evidence type="ECO:0000256" key="1">
    <source>
        <dbReference type="SAM" id="MobiDB-lite"/>
    </source>
</evidence>
<dbReference type="EMBL" id="AMCI01001004">
    <property type="protein sequence ID" value="EJX06976.1"/>
    <property type="molecule type" value="Genomic_DNA"/>
</dbReference>
<dbReference type="AlphaFoldDB" id="J9D2W9"/>
<feature type="region of interest" description="Disordered" evidence="1">
    <location>
        <begin position="463"/>
        <end position="497"/>
    </location>
</feature>
<proteinExistence type="predicted"/>
<feature type="compositionally biased region" description="Basic and acidic residues" evidence="1">
    <location>
        <begin position="469"/>
        <end position="497"/>
    </location>
</feature>
<sequence length="497" mass="56279">MYQKVLFIISCLLCGAFTSSWAQETIHRLRPTVEGLQLQRHGEEVRVWFRLRLDSIDLPSNRLIRLTPILTHEDSVCALPSLVVAGHRQHILQQRHDASDRLIRRKNRSRQQTDYAAATPYRSWMNDATLYLTQDFCGCGGQSIAQASIASQAFPAEKAAYEVHPALAFVVPPVEKIKQREESGQAFLDFPVNETVIYPGYRRNTAELAKIEQTIQVIYNDTNTHIRRIRIHGFASPEGNYANNRRLAQGRAEALKAYVSTHYAFADSLFEVTSTPEDWTGLTAYIRQSDLPHREELLQLMETDTEADRKESKLRAMIGQEAYHHLLKEVYPSLRHSDYTVSYTVRAFSLEEAKRLLKSRPQLLSLNEMYQIAATYPPGSEAFNEVFDIAVRLFPDDPIANLNAALAALHEKRTDKAAQYLAKAGDSPAALHACGVLYLLTDQLTEAEPLLKAAEEAGITEATDNLHQLGERRKYLQHASPEKKTKEQTAEKPESKH</sequence>
<organism evidence="3">
    <name type="scientific">gut metagenome</name>
    <dbReference type="NCBI Taxonomy" id="749906"/>
    <lineage>
        <taxon>unclassified sequences</taxon>
        <taxon>metagenomes</taxon>
        <taxon>organismal metagenomes</taxon>
    </lineage>
</organism>
<dbReference type="SUPFAM" id="SSF48452">
    <property type="entry name" value="TPR-like"/>
    <property type="match status" value="1"/>
</dbReference>